<name>A0A1C3NY74_9ACTN</name>
<evidence type="ECO:0000313" key="1">
    <source>
        <dbReference type="EMBL" id="SBW22504.1"/>
    </source>
</evidence>
<reference evidence="2" key="1">
    <citation type="submission" date="2016-02" db="EMBL/GenBank/DDBJ databases">
        <authorList>
            <person name="Wibberg D."/>
        </authorList>
    </citation>
    <scope>NUCLEOTIDE SEQUENCE [LARGE SCALE GENOMIC DNA]</scope>
</reference>
<dbReference type="Proteomes" id="UP000199013">
    <property type="component" value="Unassembled WGS sequence"/>
</dbReference>
<proteinExistence type="predicted"/>
<evidence type="ECO:0000313" key="2">
    <source>
        <dbReference type="Proteomes" id="UP000199013"/>
    </source>
</evidence>
<sequence>MLLVGIPPSARCQDRARTDGVDADVVGGEFAGEGARRWISAALAAPYWACGDGFQPEIDAMIAIAPPERWRMGGTTARTARTT</sequence>
<keyword evidence="2" id="KW-1185">Reference proteome</keyword>
<organism evidence="1 2">
    <name type="scientific">Candidatus Protofrankia californiensis</name>
    <dbReference type="NCBI Taxonomy" id="1839754"/>
    <lineage>
        <taxon>Bacteria</taxon>
        <taxon>Bacillati</taxon>
        <taxon>Actinomycetota</taxon>
        <taxon>Actinomycetes</taxon>
        <taxon>Frankiales</taxon>
        <taxon>Frankiaceae</taxon>
        <taxon>Protofrankia</taxon>
    </lineage>
</organism>
<dbReference type="AlphaFoldDB" id="A0A1C3NY74"/>
<gene>
    <name evidence="1" type="ORF">FDG2_2739</name>
</gene>
<accession>A0A1C3NY74</accession>
<protein>
    <submittedName>
        <fullName evidence="1">Uncharacterized protein</fullName>
    </submittedName>
</protein>
<dbReference type="EMBL" id="FLUV01001164">
    <property type="protein sequence ID" value="SBW22504.1"/>
    <property type="molecule type" value="Genomic_DNA"/>
</dbReference>